<sequence>MKKQFILLSVAAIGITLSTPAYSADTASHVLAMQKDPQKKLNSEYMEKSSLSNADFIKNLVKEKGQDAVVSIWKLGEGSEYKSGIKLQDLEKALPENTQFVVINHKNSHENTVFIVNKNDEIINSQEEYDDLFKDRNFLLNTGKTVHTSFNIASDLNLRYLLAGGGLRTGGIQRLKTSGVQINSQRIHFSTDLTHFSEYITLEKYQQNDAKLIELIKKAGIDAQADSDEEKVKKWLIYILNTISYDYKAYYSDKYADYLRASNIFSVTDHQTAMCLGFGVTTARALNLMGIPAYQVEGQLGLNNRSSGSHAATRAYFGKEWHTIDSTTGWSLGEEHRAHNESAYKERIDTYNILDVSHRNASFNVSNPQGFMTINAEFENWAKKQDTKTLLYLNSEVALKNRVPHMISKDLKENLMMRRQELVQALKTVADATYDSSNEWRGQKAKSFLETLLKDTKNLPNEELDLEDYDKYNKALNVTYPFYGQLTTDKTLSQKLEPLEQQAKILHELEELKQNPNKLSQEELAKKTAELQAQKAKAGQSEADRLAQAVAKQQAEEEAQKAAQKEQEEQERQQAELKAAKEKAEQEKATQSAAAQPQPESQSQQVDSEGTVREGATDSQATLQAQAEEAERAAKEAAEKVEAAKNELVQKQAELERLTQEATEKADTIQAEAAQPQSELPAQQEESEGSVQDETTDSQTTMPVQPSDQEVAAQSAAGETSTAQTELLQQQADLQDQTAEAERAAQEAVAKANAAQAELAQKQAEAERAAQEAVAKASAAQAELTQKQAESERPAQESTEKANVVQEESTQPQPELQEQQVESEESAQDETTDSQTTMPAQPSEQELAGQSAVEKANTIQGGSDSSSAPITPQSEDKGSMKSDSTAPKGLEEGSDQKASTQKQEESSDQQSASTKQTKSTSNQANQAQNHLPKTNVINNPLLQLLGTVQLVFALLLKLVHRKSNN</sequence>
<feature type="compositionally biased region" description="Low complexity" evidence="1">
    <location>
        <begin position="722"/>
        <end position="738"/>
    </location>
</feature>
<name>A0A239SLM3_9STRE</name>
<feature type="signal peptide" evidence="2">
    <location>
        <begin position="1"/>
        <end position="23"/>
    </location>
</feature>
<protein>
    <recommendedName>
        <fullName evidence="3">Transglutaminase-like domain-containing protein</fullName>
    </recommendedName>
</protein>
<dbReference type="AlphaFoldDB" id="A0A239SLM3"/>
<dbReference type="eggNOG" id="ENOG5033ECD">
    <property type="taxonomic scope" value="Bacteria"/>
</dbReference>
<dbReference type="Gene3D" id="3.10.620.30">
    <property type="match status" value="1"/>
</dbReference>
<dbReference type="SUPFAM" id="SSF54001">
    <property type="entry name" value="Cysteine proteinases"/>
    <property type="match status" value="1"/>
</dbReference>
<feature type="compositionally biased region" description="Polar residues" evidence="1">
    <location>
        <begin position="857"/>
        <end position="873"/>
    </location>
</feature>
<dbReference type="Pfam" id="PF01841">
    <property type="entry name" value="Transglut_core"/>
    <property type="match status" value="1"/>
</dbReference>
<evidence type="ECO:0000256" key="1">
    <source>
        <dbReference type="SAM" id="MobiDB-lite"/>
    </source>
</evidence>
<evidence type="ECO:0000259" key="3">
    <source>
        <dbReference type="Pfam" id="PF01841"/>
    </source>
</evidence>
<feature type="compositionally biased region" description="Low complexity" evidence="1">
    <location>
        <begin position="771"/>
        <end position="783"/>
    </location>
</feature>
<feature type="compositionally biased region" description="Basic and acidic residues" evidence="1">
    <location>
        <begin position="789"/>
        <end position="800"/>
    </location>
</feature>
<dbReference type="Proteomes" id="UP000215185">
    <property type="component" value="Chromosome 1"/>
</dbReference>
<feature type="region of interest" description="Disordered" evidence="1">
    <location>
        <begin position="530"/>
        <end position="642"/>
    </location>
</feature>
<dbReference type="KEGG" id="smen:SAMEA4412692_0182"/>
<dbReference type="RefSeq" id="WP_018373076.1">
    <property type="nucleotide sequence ID" value="NZ_LT906439.1"/>
</dbReference>
<feature type="compositionally biased region" description="Low complexity" evidence="1">
    <location>
        <begin position="908"/>
        <end position="921"/>
    </location>
</feature>
<dbReference type="EMBL" id="LT906439">
    <property type="protein sequence ID" value="SNU86306.1"/>
    <property type="molecule type" value="Genomic_DNA"/>
</dbReference>
<evidence type="ECO:0000313" key="5">
    <source>
        <dbReference type="Proteomes" id="UP000215185"/>
    </source>
</evidence>
<feature type="compositionally biased region" description="Polar residues" evidence="1">
    <location>
        <begin position="689"/>
        <end position="708"/>
    </location>
</feature>
<proteinExistence type="predicted"/>
<dbReference type="InterPro" id="IPR038765">
    <property type="entry name" value="Papain-like_cys_pep_sf"/>
</dbReference>
<feature type="compositionally biased region" description="Basic and acidic residues" evidence="1">
    <location>
        <begin position="554"/>
        <end position="588"/>
    </location>
</feature>
<organism evidence="4 5">
    <name type="scientific">Streptococcus merionis</name>
    <dbReference type="NCBI Taxonomy" id="400065"/>
    <lineage>
        <taxon>Bacteria</taxon>
        <taxon>Bacillati</taxon>
        <taxon>Bacillota</taxon>
        <taxon>Bacilli</taxon>
        <taxon>Lactobacillales</taxon>
        <taxon>Streptococcaceae</taxon>
        <taxon>Streptococcus</taxon>
    </lineage>
</organism>
<feature type="compositionally biased region" description="Basic and acidic residues" evidence="1">
    <location>
        <begin position="629"/>
        <end position="642"/>
    </location>
</feature>
<feature type="region of interest" description="Disordered" evidence="1">
    <location>
        <begin position="655"/>
        <end position="930"/>
    </location>
</feature>
<feature type="chain" id="PRO_5011316148" description="Transglutaminase-like domain-containing protein" evidence="2">
    <location>
        <begin position="24"/>
        <end position="965"/>
    </location>
</feature>
<feature type="compositionally biased region" description="Low complexity" evidence="1">
    <location>
        <begin position="589"/>
        <end position="605"/>
    </location>
</feature>
<reference evidence="4 5" key="1">
    <citation type="submission" date="2017-06" db="EMBL/GenBank/DDBJ databases">
        <authorList>
            <consortium name="Pathogen Informatics"/>
        </authorList>
    </citation>
    <scope>NUCLEOTIDE SEQUENCE [LARGE SCALE GENOMIC DNA]</scope>
    <source>
        <strain evidence="4 5">NCTC13788</strain>
    </source>
</reference>
<feature type="compositionally biased region" description="Basic and acidic residues" evidence="1">
    <location>
        <begin position="655"/>
        <end position="667"/>
    </location>
</feature>
<evidence type="ECO:0000313" key="4">
    <source>
        <dbReference type="EMBL" id="SNU86306.1"/>
    </source>
</evidence>
<accession>A0A239SLM3</accession>
<gene>
    <name evidence="4" type="ORF">SAMEA4412692_00182</name>
</gene>
<feature type="compositionally biased region" description="Low complexity" evidence="1">
    <location>
        <begin position="806"/>
        <end position="820"/>
    </location>
</feature>
<keyword evidence="2" id="KW-0732">Signal</keyword>
<dbReference type="STRING" id="1123308.GCA_000380085_00511"/>
<dbReference type="OrthoDB" id="2237784at2"/>
<keyword evidence="5" id="KW-1185">Reference proteome</keyword>
<dbReference type="InterPro" id="IPR002931">
    <property type="entry name" value="Transglutaminase-like"/>
</dbReference>
<feature type="compositionally biased region" description="Polar residues" evidence="1">
    <location>
        <begin position="833"/>
        <end position="844"/>
    </location>
</feature>
<feature type="compositionally biased region" description="Low complexity" evidence="1">
    <location>
        <begin position="746"/>
        <end position="763"/>
    </location>
</feature>
<feature type="domain" description="Transglutaminase-like" evidence="3">
    <location>
        <begin position="220"/>
        <end position="325"/>
    </location>
</feature>
<feature type="compositionally biased region" description="Acidic residues" evidence="1">
    <location>
        <begin position="821"/>
        <end position="832"/>
    </location>
</feature>
<evidence type="ECO:0000256" key="2">
    <source>
        <dbReference type="SAM" id="SignalP"/>
    </source>
</evidence>